<dbReference type="RefSeq" id="WP_330794411.1">
    <property type="nucleotide sequence ID" value="NZ_JAZEWV010000006.1"/>
</dbReference>
<sequence>MNAPDPTESGSAAPVSDAPASSVPATGGDLGPGEPGAGAPHFTEPDLARLHLSTRLRDLSEALRTAVAAQDGAAGGAATGEADLAARLWDLMSGEYEEVRAALVGYARSRGSSWPQIAELTGEQDPQQAEKRWSEAAARTLVDPADAAAQAAALDAWYVLHAQLEPLARVRDPFSRLLAGRTAHEPDCLICAKYEGRPVPAWAGYPVPPGGHLVDDGMWRVGHGPTPYWPAGTLLIESRRHFLDYADFEPGEAAAIGPLIQRFTNPLKLATGASRIHIFSCMEGTGHFHLWMVPRTEGHTAGRTFIGSPGYCTPVEAEHVVNQVRKTLAGSGQAA</sequence>
<accession>A0ABU7PBN7</accession>
<feature type="compositionally biased region" description="Low complexity" evidence="1">
    <location>
        <begin position="9"/>
        <end position="27"/>
    </location>
</feature>
<dbReference type="EMBL" id="JAZEWV010000006">
    <property type="protein sequence ID" value="MEE4542482.1"/>
    <property type="molecule type" value="Genomic_DNA"/>
</dbReference>
<dbReference type="SUPFAM" id="SSF54197">
    <property type="entry name" value="HIT-like"/>
    <property type="match status" value="1"/>
</dbReference>
<comment type="caution">
    <text evidence="2">The sequence shown here is derived from an EMBL/GenBank/DDBJ whole genome shotgun (WGS) entry which is preliminary data.</text>
</comment>
<name>A0ABU7PBN7_9ACTN</name>
<dbReference type="Gene3D" id="3.30.428.10">
    <property type="entry name" value="HIT-like"/>
    <property type="match status" value="1"/>
</dbReference>
<evidence type="ECO:0000313" key="3">
    <source>
        <dbReference type="Proteomes" id="UP001344658"/>
    </source>
</evidence>
<gene>
    <name evidence="2" type="ORF">V2S66_10965</name>
</gene>
<evidence type="ECO:0000313" key="2">
    <source>
        <dbReference type="EMBL" id="MEE4542482.1"/>
    </source>
</evidence>
<proteinExistence type="predicted"/>
<dbReference type="InterPro" id="IPR036265">
    <property type="entry name" value="HIT-like_sf"/>
</dbReference>
<protein>
    <submittedName>
        <fullName evidence="2">Uncharacterized protein</fullName>
    </submittedName>
</protein>
<feature type="region of interest" description="Disordered" evidence="1">
    <location>
        <begin position="1"/>
        <end position="43"/>
    </location>
</feature>
<reference evidence="2 3" key="1">
    <citation type="submission" date="2023-12" db="EMBL/GenBank/DDBJ databases">
        <title>Streptomyces sp. V4-01.</title>
        <authorList>
            <person name="Somphong A."/>
            <person name="Phongsopitanun W."/>
        </authorList>
    </citation>
    <scope>NUCLEOTIDE SEQUENCE [LARGE SCALE GENOMIC DNA]</scope>
    <source>
        <strain evidence="2 3">V4-01</strain>
    </source>
</reference>
<dbReference type="Proteomes" id="UP001344658">
    <property type="component" value="Unassembled WGS sequence"/>
</dbReference>
<keyword evidence="3" id="KW-1185">Reference proteome</keyword>
<organism evidence="2 3">
    <name type="scientific">Actinacidiphila polyblastidii</name>
    <dbReference type="NCBI Taxonomy" id="3110430"/>
    <lineage>
        <taxon>Bacteria</taxon>
        <taxon>Bacillati</taxon>
        <taxon>Actinomycetota</taxon>
        <taxon>Actinomycetes</taxon>
        <taxon>Kitasatosporales</taxon>
        <taxon>Streptomycetaceae</taxon>
        <taxon>Actinacidiphila</taxon>
    </lineage>
</organism>
<evidence type="ECO:0000256" key="1">
    <source>
        <dbReference type="SAM" id="MobiDB-lite"/>
    </source>
</evidence>